<protein>
    <submittedName>
        <fullName evidence="1">Phagic protein</fullName>
    </submittedName>
</protein>
<reference evidence="1 2" key="1">
    <citation type="submission" date="2014-03" db="EMBL/GenBank/DDBJ databases">
        <title>Genomics of Bifidobacteria.</title>
        <authorList>
            <person name="Ventura M."/>
            <person name="Milani C."/>
            <person name="Lugli G.A."/>
        </authorList>
    </citation>
    <scope>NUCLEOTIDE SEQUENCE [LARGE SCALE GENOMIC DNA]</scope>
    <source>
        <strain evidence="1 2">LMG 21589</strain>
    </source>
</reference>
<comment type="caution">
    <text evidence="1">The sequence shown here is derived from an EMBL/GenBank/DDBJ whole genome shotgun (WGS) entry which is preliminary data.</text>
</comment>
<dbReference type="Pfam" id="PF12686">
    <property type="entry name" value="DUF3800"/>
    <property type="match status" value="1"/>
</dbReference>
<dbReference type="Proteomes" id="UP000029033">
    <property type="component" value="Unassembled WGS sequence"/>
</dbReference>
<name>A0A087DI71_9BIFI</name>
<evidence type="ECO:0000313" key="2">
    <source>
        <dbReference type="Proteomes" id="UP000029033"/>
    </source>
</evidence>
<evidence type="ECO:0000313" key="1">
    <source>
        <dbReference type="EMBL" id="KFI95221.1"/>
    </source>
</evidence>
<organism evidence="1 2">
    <name type="scientific">Bifidobacterium scardovii</name>
    <dbReference type="NCBI Taxonomy" id="158787"/>
    <lineage>
        <taxon>Bacteria</taxon>
        <taxon>Bacillati</taxon>
        <taxon>Actinomycetota</taxon>
        <taxon>Actinomycetes</taxon>
        <taxon>Bifidobacteriales</taxon>
        <taxon>Bifidobacteriaceae</taxon>
        <taxon>Bifidobacterium</taxon>
    </lineage>
</organism>
<keyword evidence="2" id="KW-1185">Reference proteome</keyword>
<dbReference type="GeneID" id="85166014"/>
<dbReference type="STRING" id="158787.BSCA_1038"/>
<gene>
    <name evidence="1" type="ORF">BSCA_1038</name>
</gene>
<dbReference type="InterPro" id="IPR024524">
    <property type="entry name" value="DUF3800"/>
</dbReference>
<dbReference type="OrthoDB" id="9799211at2"/>
<accession>A0A087DI71</accession>
<dbReference type="eggNOG" id="ENOG502Z8AJ">
    <property type="taxonomic scope" value="Bacteria"/>
</dbReference>
<dbReference type="AlphaFoldDB" id="A0A087DI71"/>
<proteinExistence type="predicted"/>
<dbReference type="EMBL" id="JGZO01000004">
    <property type="protein sequence ID" value="KFI95221.1"/>
    <property type="molecule type" value="Genomic_DNA"/>
</dbReference>
<sequence>MTEYNLYCDETCHLEHDNSNCMALGAVIVPKNKRKEICDRITEIKAKHGVYATNEVKWAKARDRMLPLYLDLVDYFFDDDDMSFRLLLIPDKSLLDHSKFDQDHNTWYYKMYFEMLKVIFAPEHTYNVFVDIKDTHSDFRVNQLWEVCSNNMYDFKHEIIRKIQPIRSDEVQIMQITDILVGAVCRARRKLNIEHQSEAKQKIIQRIIQRSGYPLDKSTLLRETKFNYFIWRAAR</sequence>
<dbReference type="RefSeq" id="WP_033519365.1">
    <property type="nucleotide sequence ID" value="NZ_CAUPKV010000009.1"/>
</dbReference>